<comment type="function">
    <text evidence="9">Esterase involved in the hydrolysis of xylan, a major structural heterogeneous polysaccharide found in plant biomass representing the second most abundant polysaccharide in the biosphere, after cellulose.</text>
</comment>
<dbReference type="PANTHER" id="PTHR43037">
    <property type="entry name" value="UNNAMED PRODUCT-RELATED"/>
    <property type="match status" value="1"/>
</dbReference>
<dbReference type="GO" id="GO:0005576">
    <property type="term" value="C:extracellular region"/>
    <property type="evidence" value="ECO:0007669"/>
    <property type="project" value="UniProtKB-SubCell"/>
</dbReference>
<evidence type="ECO:0000256" key="5">
    <source>
        <dbReference type="ARBA" id="ARBA00022801"/>
    </source>
</evidence>
<dbReference type="NCBIfam" id="TIGR01840">
    <property type="entry name" value="esterase_phb"/>
    <property type="match status" value="1"/>
</dbReference>
<dbReference type="InterPro" id="IPR010126">
    <property type="entry name" value="Esterase_phb"/>
</dbReference>
<evidence type="ECO:0000256" key="6">
    <source>
        <dbReference type="ARBA" id="ARBA00023180"/>
    </source>
</evidence>
<evidence type="ECO:0000256" key="4">
    <source>
        <dbReference type="ARBA" id="ARBA00022729"/>
    </source>
</evidence>
<dbReference type="SUPFAM" id="SSF53474">
    <property type="entry name" value="alpha/beta-Hydrolases"/>
    <property type="match status" value="2"/>
</dbReference>
<keyword evidence="2 9" id="KW-0719">Serine esterase</keyword>
<evidence type="ECO:0000256" key="2">
    <source>
        <dbReference type="ARBA" id="ARBA00022487"/>
    </source>
</evidence>
<dbReference type="Pfam" id="PF10503">
    <property type="entry name" value="Esterase_PHB"/>
    <property type="match status" value="1"/>
</dbReference>
<reference evidence="10" key="1">
    <citation type="journal article" date="2023" name="Mol. Phylogenet. Evol.">
        <title>Genome-scale phylogeny and comparative genomics of the fungal order Sordariales.</title>
        <authorList>
            <person name="Hensen N."/>
            <person name="Bonometti L."/>
            <person name="Westerberg I."/>
            <person name="Brannstrom I.O."/>
            <person name="Guillou S."/>
            <person name="Cros-Aarteil S."/>
            <person name="Calhoun S."/>
            <person name="Haridas S."/>
            <person name="Kuo A."/>
            <person name="Mondo S."/>
            <person name="Pangilinan J."/>
            <person name="Riley R."/>
            <person name="LaButti K."/>
            <person name="Andreopoulos B."/>
            <person name="Lipzen A."/>
            <person name="Chen C."/>
            <person name="Yan M."/>
            <person name="Daum C."/>
            <person name="Ng V."/>
            <person name="Clum A."/>
            <person name="Steindorff A."/>
            <person name="Ohm R.A."/>
            <person name="Martin F."/>
            <person name="Silar P."/>
            <person name="Natvig D.O."/>
            <person name="Lalanne C."/>
            <person name="Gautier V."/>
            <person name="Ament-Velasquez S.L."/>
            <person name="Kruys A."/>
            <person name="Hutchinson M.I."/>
            <person name="Powell A.J."/>
            <person name="Barry K."/>
            <person name="Miller A.N."/>
            <person name="Grigoriev I.V."/>
            <person name="Debuchy R."/>
            <person name="Gladieux P."/>
            <person name="Hiltunen Thoren M."/>
            <person name="Johannesson H."/>
        </authorList>
    </citation>
    <scope>NUCLEOTIDE SEQUENCE</scope>
    <source>
        <strain evidence="10">PSN243</strain>
    </source>
</reference>
<keyword evidence="8 9" id="KW-0624">Polysaccharide degradation</keyword>
<keyword evidence="11" id="KW-1185">Reference proteome</keyword>
<dbReference type="Proteomes" id="UP001321760">
    <property type="component" value="Unassembled WGS sequence"/>
</dbReference>
<name>A0AAV9GKF2_9PEZI</name>
<dbReference type="GO" id="GO:0052689">
    <property type="term" value="F:carboxylic ester hydrolase activity"/>
    <property type="evidence" value="ECO:0007669"/>
    <property type="project" value="UniProtKB-KW"/>
</dbReference>
<dbReference type="EMBL" id="MU865943">
    <property type="protein sequence ID" value="KAK4448434.1"/>
    <property type="molecule type" value="Genomic_DNA"/>
</dbReference>
<sequence length="298" mass="31622">MAAATLRALVLALGLAFVHAAPAADGLTSVSSWGENPSGLVLQLYEPAKVAEKPAIILALHFCGGTGPNYAQYTNYQPYADVRGFVVLYPSSPKDNNCWDVATTKTLTHEGGGDSTGLASMVKWAIEKYKADPAKVFVTGSSSGCMMTNVMAATYPELFAAASCYSGAAAGCLAGSPGSSPQSADPFCASGQNIKTGAEWASQVRAMYPGYKGAYPRFQTWHGEADNFVNYPNLGEQLKMWSTVLGETFTRNQTDNPLPGYTQIVYGDGTKVVGYSARGIGHMVPVHEEADLKWFGLL</sequence>
<gene>
    <name evidence="10" type="ORF">QBC34DRAFT_113555</name>
</gene>
<evidence type="ECO:0000256" key="7">
    <source>
        <dbReference type="ARBA" id="ARBA00023277"/>
    </source>
</evidence>
<dbReference type="AlphaFoldDB" id="A0AAV9GKF2"/>
<evidence type="ECO:0000256" key="3">
    <source>
        <dbReference type="ARBA" id="ARBA00022525"/>
    </source>
</evidence>
<comment type="caution">
    <text evidence="10">The sequence shown here is derived from an EMBL/GenBank/DDBJ whole genome shotgun (WGS) entry which is preliminary data.</text>
</comment>
<evidence type="ECO:0000313" key="10">
    <source>
        <dbReference type="EMBL" id="KAK4448434.1"/>
    </source>
</evidence>
<keyword evidence="4 9" id="KW-0732">Signal</keyword>
<accession>A0AAV9GKF2</accession>
<evidence type="ECO:0000256" key="8">
    <source>
        <dbReference type="ARBA" id="ARBA00023326"/>
    </source>
</evidence>
<proteinExistence type="inferred from homology"/>
<dbReference type="EC" id="3.1.1.-" evidence="9"/>
<keyword evidence="3 9" id="KW-0964">Secreted</keyword>
<dbReference type="InterPro" id="IPR050955">
    <property type="entry name" value="Plant_Biomass_Hydrol_Est"/>
</dbReference>
<protein>
    <recommendedName>
        <fullName evidence="9">Carboxylic ester hydrolase</fullName>
        <ecNumber evidence="9">3.1.1.-</ecNumber>
    </recommendedName>
</protein>
<dbReference type="PANTHER" id="PTHR43037:SF3">
    <property type="entry name" value="FERULOYL ESTERASE B"/>
    <property type="match status" value="1"/>
</dbReference>
<reference evidence="10" key="2">
    <citation type="submission" date="2023-05" db="EMBL/GenBank/DDBJ databases">
        <authorList>
            <consortium name="Lawrence Berkeley National Laboratory"/>
            <person name="Steindorff A."/>
            <person name="Hensen N."/>
            <person name="Bonometti L."/>
            <person name="Westerberg I."/>
            <person name="Brannstrom I.O."/>
            <person name="Guillou S."/>
            <person name="Cros-Aarteil S."/>
            <person name="Calhoun S."/>
            <person name="Haridas S."/>
            <person name="Kuo A."/>
            <person name="Mondo S."/>
            <person name="Pangilinan J."/>
            <person name="Riley R."/>
            <person name="Labutti K."/>
            <person name="Andreopoulos B."/>
            <person name="Lipzen A."/>
            <person name="Chen C."/>
            <person name="Yanf M."/>
            <person name="Daum C."/>
            <person name="Ng V."/>
            <person name="Clum A."/>
            <person name="Ohm R."/>
            <person name="Martin F."/>
            <person name="Silar P."/>
            <person name="Natvig D."/>
            <person name="Lalanne C."/>
            <person name="Gautier V."/>
            <person name="Ament-Velasquez S.L."/>
            <person name="Kruys A."/>
            <person name="Hutchinson M.I."/>
            <person name="Powell A.J."/>
            <person name="Barry K."/>
            <person name="Miller A.N."/>
            <person name="Grigoriev I.V."/>
            <person name="Debuchy R."/>
            <person name="Gladieux P."/>
            <person name="Thoren M.H."/>
            <person name="Johannesson H."/>
        </authorList>
    </citation>
    <scope>NUCLEOTIDE SEQUENCE</scope>
    <source>
        <strain evidence="10">PSN243</strain>
    </source>
</reference>
<evidence type="ECO:0000256" key="1">
    <source>
        <dbReference type="ARBA" id="ARBA00004613"/>
    </source>
</evidence>
<keyword evidence="5 9" id="KW-0378">Hydrolase</keyword>
<comment type="subcellular location">
    <subcellularLocation>
        <location evidence="1 9">Secreted</location>
    </subcellularLocation>
</comment>
<dbReference type="InterPro" id="IPR029058">
    <property type="entry name" value="AB_hydrolase_fold"/>
</dbReference>
<feature type="signal peptide" evidence="9">
    <location>
        <begin position="1"/>
        <end position="20"/>
    </location>
</feature>
<evidence type="ECO:0000313" key="11">
    <source>
        <dbReference type="Proteomes" id="UP001321760"/>
    </source>
</evidence>
<feature type="chain" id="PRO_5043100058" description="Carboxylic ester hydrolase" evidence="9">
    <location>
        <begin position="21"/>
        <end position="298"/>
    </location>
</feature>
<dbReference type="Gene3D" id="3.40.50.1820">
    <property type="entry name" value="alpha/beta hydrolase"/>
    <property type="match status" value="1"/>
</dbReference>
<evidence type="ECO:0000256" key="9">
    <source>
        <dbReference type="RuleBase" id="RU367147"/>
    </source>
</evidence>
<keyword evidence="7 9" id="KW-0119">Carbohydrate metabolism</keyword>
<comment type="similarity">
    <text evidence="9">Belongs to the carbohydrate esterase 1 (CE1) family.</text>
</comment>
<organism evidence="10 11">
    <name type="scientific">Podospora aff. communis PSN243</name>
    <dbReference type="NCBI Taxonomy" id="3040156"/>
    <lineage>
        <taxon>Eukaryota</taxon>
        <taxon>Fungi</taxon>
        <taxon>Dikarya</taxon>
        <taxon>Ascomycota</taxon>
        <taxon>Pezizomycotina</taxon>
        <taxon>Sordariomycetes</taxon>
        <taxon>Sordariomycetidae</taxon>
        <taxon>Sordariales</taxon>
        <taxon>Podosporaceae</taxon>
        <taxon>Podospora</taxon>
    </lineage>
</organism>
<dbReference type="GO" id="GO:0045493">
    <property type="term" value="P:xylan catabolic process"/>
    <property type="evidence" value="ECO:0007669"/>
    <property type="project" value="UniProtKB-UniRule"/>
</dbReference>
<keyword evidence="6" id="KW-0325">Glycoprotein</keyword>